<dbReference type="Pfam" id="PF05655">
    <property type="entry name" value="AvrD"/>
    <property type="match status" value="1"/>
</dbReference>
<comment type="caution">
    <text evidence="2">The sequence shown here is derived from an EMBL/GenBank/DDBJ whole genome shotgun (WGS) entry which is preliminary data.</text>
</comment>
<proteinExistence type="predicted"/>
<feature type="region of interest" description="Disordered" evidence="1">
    <location>
        <begin position="1"/>
        <end position="23"/>
    </location>
</feature>
<accession>A0ABV3LKY5</accession>
<dbReference type="EMBL" id="JBFBMH010000035">
    <property type="protein sequence ID" value="MEW1976553.1"/>
    <property type="molecule type" value="Genomic_DNA"/>
</dbReference>
<dbReference type="RefSeq" id="WP_366233421.1">
    <property type="nucleotide sequence ID" value="NZ_JBFBMH010000035.1"/>
</dbReference>
<keyword evidence="3" id="KW-1185">Reference proteome</keyword>
<organism evidence="2 3">
    <name type="scientific">Microbacterium profundi</name>
    <dbReference type="NCBI Taxonomy" id="450380"/>
    <lineage>
        <taxon>Bacteria</taxon>
        <taxon>Bacillati</taxon>
        <taxon>Actinomycetota</taxon>
        <taxon>Actinomycetes</taxon>
        <taxon>Micrococcales</taxon>
        <taxon>Microbacteriaceae</taxon>
        <taxon>Microbacterium</taxon>
    </lineage>
</organism>
<evidence type="ECO:0000256" key="1">
    <source>
        <dbReference type="SAM" id="MobiDB-lite"/>
    </source>
</evidence>
<name>A0ABV3LKY5_9MICO</name>
<gene>
    <name evidence="2" type="ORF">AB0301_15970</name>
</gene>
<evidence type="ECO:0000313" key="3">
    <source>
        <dbReference type="Proteomes" id="UP001553715"/>
    </source>
</evidence>
<protein>
    <submittedName>
        <fullName evidence="2">AvrD family protein</fullName>
    </submittedName>
</protein>
<dbReference type="InterPro" id="IPR008799">
    <property type="entry name" value="Pseudomon_AvrD"/>
</dbReference>
<dbReference type="Proteomes" id="UP001553715">
    <property type="component" value="Unassembled WGS sequence"/>
</dbReference>
<reference evidence="2 3" key="1">
    <citation type="submission" date="2024-06" db="EMBL/GenBank/DDBJ databases">
        <title>The Natural Products Discovery Center: Release of the First 8490 Sequenced Strains for Exploring Actinobacteria Biosynthetic Diversity.</title>
        <authorList>
            <person name="Kalkreuter E."/>
            <person name="Kautsar S.A."/>
            <person name="Yang D."/>
            <person name="Bader C.D."/>
            <person name="Teijaro C.N."/>
            <person name="Fluegel L."/>
            <person name="Davis C.M."/>
            <person name="Simpson J.R."/>
            <person name="Lauterbach L."/>
            <person name="Steele A.D."/>
            <person name="Gui C."/>
            <person name="Meng S."/>
            <person name="Li G."/>
            <person name="Viehrig K."/>
            <person name="Ye F."/>
            <person name="Su P."/>
            <person name="Kiefer A.F."/>
            <person name="Nichols A."/>
            <person name="Cepeda A.J."/>
            <person name="Yan W."/>
            <person name="Fan B."/>
            <person name="Jiang Y."/>
            <person name="Adhikari A."/>
            <person name="Zheng C.-J."/>
            <person name="Schuster L."/>
            <person name="Cowan T.M."/>
            <person name="Smanski M.J."/>
            <person name="Chevrette M.G."/>
            <person name="De Carvalho L.P.S."/>
            <person name="Shen B."/>
        </authorList>
    </citation>
    <scope>NUCLEOTIDE SEQUENCE [LARGE SCALE GENOMIC DNA]</scope>
    <source>
        <strain evidence="2 3">NPDC077434</strain>
    </source>
</reference>
<evidence type="ECO:0000313" key="2">
    <source>
        <dbReference type="EMBL" id="MEW1976553.1"/>
    </source>
</evidence>
<sequence>MSMTLGADARDMDLASRHPRGTPVLPELNMRSLEDVLGPSAGRYFGHGYRGVRYGVKSSACLDGDPSQVSAEVHATYPPHWSVDSDGTPRLPHLSSIDATVLPLLAFEAANGDRRNQLSTRRVRVVELRAAGKPWLELDAIPVTLNVDVGHAGETLTSVVGNIRSRIVLTDGPHPAALFNADVAPQYPLTVYGGLFQTGECRSLVSTSEALDGVLHGRHEFSVSEFAERPAPGIEADFWPSPTVVDYLVTMGQLAQALIYACGETDRSSIGTLWMRTMTLTIDEPSPQSPAAFETITRLVGDRILDRGGRRLHDLVIESSATTGARVRASLAYEEIGET</sequence>